<dbReference type="Pfam" id="PF00296">
    <property type="entry name" value="Bac_luciferase"/>
    <property type="match status" value="1"/>
</dbReference>
<dbReference type="PANTHER" id="PTHR30011:SF16">
    <property type="entry name" value="C2H2 FINGER DOMAIN TRANSCRIPTION FACTOR (EUROFUNG)-RELATED"/>
    <property type="match status" value="1"/>
</dbReference>
<keyword evidence="3" id="KW-0560">Oxidoreductase</keyword>
<accession>H6SJR1</accession>
<dbReference type="NCBIfam" id="TIGR03571">
    <property type="entry name" value="lucif_BA3436"/>
    <property type="match status" value="1"/>
</dbReference>
<reference evidence="7 8" key="1">
    <citation type="submission" date="2012-02" db="EMBL/GenBank/DDBJ databases">
        <title>Shotgun genome sequence of Phaeospirillum photometricum DSM 122.</title>
        <authorList>
            <person name="Duquesne K."/>
            <person name="Sturgis J."/>
        </authorList>
    </citation>
    <scope>NUCLEOTIDE SEQUENCE [LARGE SCALE GENOMIC DNA]</scope>
    <source>
        <strain evidence="8">DSM122</strain>
    </source>
</reference>
<keyword evidence="8" id="KW-1185">Reference proteome</keyword>
<dbReference type="OrthoDB" id="7247902at2"/>
<dbReference type="SUPFAM" id="SSF51679">
    <property type="entry name" value="Bacterial luciferase-like"/>
    <property type="match status" value="1"/>
</dbReference>
<protein>
    <submittedName>
        <fullName evidence="7">Monooxygenase</fullName>
    </submittedName>
</protein>
<dbReference type="KEGG" id="rpm:RSPPHO_01600"/>
<sequence length="352" mass="38091">MDTHSRSATALDLINRPGQLTLGIELPLDNDWSPEGEARRVADGRPHGVPDLSRYPELVRQIDASGFAAIWMRDVPVFDPRNFGDAGSIYDPFVNLGFLAGITKHVALGTAGIVLPLRHPMMVAKAAASVDRLSCGRLILGLASGDRPVEYPLLGLDFEGRGETFRQSLAYMRDAWKDGGLPLGDGRKAAELDLLPKPSQQTIPTIIAGNGQQSDEWIASNMDGRFVYPGGVDRTAGQAADFRRLRHAADLDRGVFISAFHLDLADDPGELPTPRRFGARIGRKPLVDHLEQLRGAGVDHLAVLLRPSRRPLPEVIDELAREVLSDLAHGALPAPSLENTTPERDAAGPKGT</sequence>
<dbReference type="Gene3D" id="3.20.20.30">
    <property type="entry name" value="Luciferase-like domain"/>
    <property type="match status" value="1"/>
</dbReference>
<proteinExistence type="predicted"/>
<keyword evidence="1" id="KW-0285">Flavoprotein</keyword>
<dbReference type="eggNOG" id="COG2141">
    <property type="taxonomic scope" value="Bacteria"/>
</dbReference>
<feature type="compositionally biased region" description="Basic and acidic residues" evidence="5">
    <location>
        <begin position="341"/>
        <end position="352"/>
    </location>
</feature>
<dbReference type="PATRIC" id="fig|1150469.3.peg.1802"/>
<dbReference type="STRING" id="1150469.RSPPHO_01600"/>
<evidence type="ECO:0000313" key="8">
    <source>
        <dbReference type="Proteomes" id="UP000033220"/>
    </source>
</evidence>
<evidence type="ECO:0000256" key="2">
    <source>
        <dbReference type="ARBA" id="ARBA00022643"/>
    </source>
</evidence>
<organism evidence="7 8">
    <name type="scientific">Pararhodospirillum photometricum DSM 122</name>
    <dbReference type="NCBI Taxonomy" id="1150469"/>
    <lineage>
        <taxon>Bacteria</taxon>
        <taxon>Pseudomonadati</taxon>
        <taxon>Pseudomonadota</taxon>
        <taxon>Alphaproteobacteria</taxon>
        <taxon>Rhodospirillales</taxon>
        <taxon>Rhodospirillaceae</taxon>
        <taxon>Pararhodospirillum</taxon>
    </lineage>
</organism>
<feature type="region of interest" description="Disordered" evidence="5">
    <location>
        <begin position="331"/>
        <end position="352"/>
    </location>
</feature>
<evidence type="ECO:0000256" key="4">
    <source>
        <dbReference type="ARBA" id="ARBA00023033"/>
    </source>
</evidence>
<evidence type="ECO:0000313" key="7">
    <source>
        <dbReference type="EMBL" id="CCG08226.1"/>
    </source>
</evidence>
<dbReference type="EMBL" id="HE663493">
    <property type="protein sequence ID" value="CCG08226.1"/>
    <property type="molecule type" value="Genomic_DNA"/>
</dbReference>
<evidence type="ECO:0000259" key="6">
    <source>
        <dbReference type="Pfam" id="PF00296"/>
    </source>
</evidence>
<dbReference type="PANTHER" id="PTHR30011">
    <property type="entry name" value="ALKANESULFONATE MONOOXYGENASE-RELATED"/>
    <property type="match status" value="1"/>
</dbReference>
<dbReference type="HOGENOM" id="CLU_027853_0_0_5"/>
<evidence type="ECO:0000256" key="1">
    <source>
        <dbReference type="ARBA" id="ARBA00022630"/>
    </source>
</evidence>
<keyword evidence="2" id="KW-0288">FMN</keyword>
<dbReference type="InterPro" id="IPR020020">
    <property type="entry name" value="Luciferase-type_oxidoreductase"/>
</dbReference>
<dbReference type="InterPro" id="IPR051260">
    <property type="entry name" value="Diverse_substr_monoxygenases"/>
</dbReference>
<dbReference type="GO" id="GO:0016705">
    <property type="term" value="F:oxidoreductase activity, acting on paired donors, with incorporation or reduction of molecular oxygen"/>
    <property type="evidence" value="ECO:0007669"/>
    <property type="project" value="InterPro"/>
</dbReference>
<dbReference type="GO" id="GO:0004497">
    <property type="term" value="F:monooxygenase activity"/>
    <property type="evidence" value="ECO:0007669"/>
    <property type="project" value="UniProtKB-KW"/>
</dbReference>
<dbReference type="InterPro" id="IPR011251">
    <property type="entry name" value="Luciferase-like_dom"/>
</dbReference>
<keyword evidence="4 7" id="KW-0503">Monooxygenase</keyword>
<feature type="domain" description="Luciferase-like" evidence="6">
    <location>
        <begin position="46"/>
        <end position="254"/>
    </location>
</feature>
<dbReference type="Proteomes" id="UP000033220">
    <property type="component" value="Chromosome DSM 122"/>
</dbReference>
<name>H6SJR1_PARPM</name>
<evidence type="ECO:0000256" key="5">
    <source>
        <dbReference type="SAM" id="MobiDB-lite"/>
    </source>
</evidence>
<gene>
    <name evidence="7" type="ORF">RSPPHO_01600</name>
</gene>
<dbReference type="AlphaFoldDB" id="H6SJR1"/>
<evidence type="ECO:0000256" key="3">
    <source>
        <dbReference type="ARBA" id="ARBA00023002"/>
    </source>
</evidence>
<dbReference type="InterPro" id="IPR036661">
    <property type="entry name" value="Luciferase-like_sf"/>
</dbReference>
<dbReference type="RefSeq" id="WP_014414865.1">
    <property type="nucleotide sequence ID" value="NC_017059.1"/>
</dbReference>